<evidence type="ECO:0000313" key="1">
    <source>
        <dbReference type="EMBL" id="QDV47468.1"/>
    </source>
</evidence>
<accession>A0A518I304</accession>
<proteinExistence type="predicted"/>
<dbReference type="Proteomes" id="UP000319004">
    <property type="component" value="Chromosome"/>
</dbReference>
<sequence length="38" mass="4225">MTRKSERIVENKESTSEAGAIGQVPFGYLKVRFSIVPV</sequence>
<name>A0A518I304_9BACT</name>
<reference evidence="1 2" key="1">
    <citation type="submission" date="2019-03" db="EMBL/GenBank/DDBJ databases">
        <title>Deep-cultivation of Planctomycetes and their phenomic and genomic characterization uncovers novel biology.</title>
        <authorList>
            <person name="Wiegand S."/>
            <person name="Jogler M."/>
            <person name="Boedeker C."/>
            <person name="Pinto D."/>
            <person name="Vollmers J."/>
            <person name="Rivas-Marin E."/>
            <person name="Kohn T."/>
            <person name="Peeters S.H."/>
            <person name="Heuer A."/>
            <person name="Rast P."/>
            <person name="Oberbeckmann S."/>
            <person name="Bunk B."/>
            <person name="Jeske O."/>
            <person name="Meyerdierks A."/>
            <person name="Storesund J.E."/>
            <person name="Kallscheuer N."/>
            <person name="Luecker S."/>
            <person name="Lage O.M."/>
            <person name="Pohl T."/>
            <person name="Merkel B.J."/>
            <person name="Hornburger P."/>
            <person name="Mueller R.-W."/>
            <person name="Bruemmer F."/>
            <person name="Labrenz M."/>
            <person name="Spormann A.M."/>
            <person name="Op den Camp H."/>
            <person name="Overmann J."/>
            <person name="Amann R."/>
            <person name="Jetten M.S.M."/>
            <person name="Mascher T."/>
            <person name="Medema M.H."/>
            <person name="Devos D.P."/>
            <person name="Kaster A.-K."/>
            <person name="Ovreas L."/>
            <person name="Rohde M."/>
            <person name="Galperin M.Y."/>
            <person name="Jogler C."/>
        </authorList>
    </citation>
    <scope>NUCLEOTIDE SEQUENCE [LARGE SCALE GENOMIC DNA]</scope>
    <source>
        <strain evidence="1 2">Enr13</strain>
    </source>
</reference>
<organism evidence="1 2">
    <name type="scientific">Stieleria neptunia</name>
    <dbReference type="NCBI Taxonomy" id="2527979"/>
    <lineage>
        <taxon>Bacteria</taxon>
        <taxon>Pseudomonadati</taxon>
        <taxon>Planctomycetota</taxon>
        <taxon>Planctomycetia</taxon>
        <taxon>Pirellulales</taxon>
        <taxon>Pirellulaceae</taxon>
        <taxon>Stieleria</taxon>
    </lineage>
</organism>
<gene>
    <name evidence="1" type="ORF">Enr13x_73770</name>
</gene>
<dbReference type="EMBL" id="CP037423">
    <property type="protein sequence ID" value="QDV47468.1"/>
    <property type="molecule type" value="Genomic_DNA"/>
</dbReference>
<keyword evidence="2" id="KW-1185">Reference proteome</keyword>
<dbReference type="KEGG" id="snep:Enr13x_73770"/>
<dbReference type="AlphaFoldDB" id="A0A518I304"/>
<evidence type="ECO:0000313" key="2">
    <source>
        <dbReference type="Proteomes" id="UP000319004"/>
    </source>
</evidence>
<protein>
    <submittedName>
        <fullName evidence="1">Uncharacterized protein</fullName>
    </submittedName>
</protein>